<protein>
    <submittedName>
        <fullName evidence="8">Fumarate hydratase</fullName>
        <ecNumber evidence="8">4.2.1.2</ecNumber>
    </submittedName>
</protein>
<keyword evidence="6 8" id="KW-0456">Lyase</keyword>
<name>A0A832GNG3_9BACT</name>
<sequence>MGKISFQDIKEAVKHAYISACRQLPEAVLKKFEEALEREEKPLAKKVFQVLLDNQRIAQREGLPLCQDTGIPIVIVRFSRDYSLHRVEEAINEGIAEAVKEGYLRASVAHPITRKNTGTNTPAIIHYEWVEEGSALEIWLMPKGCGSENMSKLAMLPPSKGLSGIKEFVLRVVKEAGPNPCPPLIVGIGLGGSFERAAYLAKRALFREIGKQAPDPEVASLEKELLEEINRLGIGPLGFGGKTTALAVHIETAPCHIASLPVAVNLQCHSARVAKIKFL</sequence>
<comment type="caution">
    <text evidence="8">The sequence shown here is derived from an EMBL/GenBank/DDBJ whole genome shotgun (WGS) entry which is preliminary data.</text>
</comment>
<evidence type="ECO:0000256" key="1">
    <source>
        <dbReference type="ARBA" id="ARBA00008876"/>
    </source>
</evidence>
<evidence type="ECO:0000256" key="6">
    <source>
        <dbReference type="ARBA" id="ARBA00023239"/>
    </source>
</evidence>
<dbReference type="AlphaFoldDB" id="A0A832GNG3"/>
<dbReference type="NCBIfam" id="NF004885">
    <property type="entry name" value="PRK06246.1"/>
    <property type="match status" value="1"/>
</dbReference>
<reference evidence="8" key="1">
    <citation type="journal article" date="2020" name="mSystems">
        <title>Genome- and Community-Level Interaction Insights into Carbon Utilization and Element Cycling Functions of Hydrothermarchaeota in Hydrothermal Sediment.</title>
        <authorList>
            <person name="Zhou Z."/>
            <person name="Liu Y."/>
            <person name="Xu W."/>
            <person name="Pan J."/>
            <person name="Luo Z.H."/>
            <person name="Li M."/>
        </authorList>
    </citation>
    <scope>NUCLEOTIDE SEQUENCE [LARGE SCALE GENOMIC DNA]</scope>
    <source>
        <strain evidence="8">SpSt-605</strain>
    </source>
</reference>
<dbReference type="InterPro" id="IPR051208">
    <property type="entry name" value="Class-I_Fumarase/Tartrate_DH"/>
</dbReference>
<organism evidence="8">
    <name type="scientific">Caldimicrobium thiodismutans</name>
    <dbReference type="NCBI Taxonomy" id="1653476"/>
    <lineage>
        <taxon>Bacteria</taxon>
        <taxon>Pseudomonadati</taxon>
        <taxon>Thermodesulfobacteriota</taxon>
        <taxon>Thermodesulfobacteria</taxon>
        <taxon>Thermodesulfobacteriales</taxon>
        <taxon>Thermodesulfobacteriaceae</taxon>
        <taxon>Caldimicrobium</taxon>
    </lineage>
</organism>
<accession>A0A832GNG3</accession>
<gene>
    <name evidence="8" type="ORF">ENT73_03430</name>
</gene>
<evidence type="ECO:0000256" key="2">
    <source>
        <dbReference type="ARBA" id="ARBA00022485"/>
    </source>
</evidence>
<keyword evidence="5" id="KW-0411">Iron-sulfur</keyword>
<evidence type="ECO:0000313" key="8">
    <source>
        <dbReference type="EMBL" id="HGV55122.1"/>
    </source>
</evidence>
<feature type="domain" description="Fe-S hydro-lyase tartrate dehydratase alpha-type catalytic" evidence="7">
    <location>
        <begin position="11"/>
        <end position="276"/>
    </location>
</feature>
<evidence type="ECO:0000256" key="3">
    <source>
        <dbReference type="ARBA" id="ARBA00022723"/>
    </source>
</evidence>
<dbReference type="InterPro" id="IPR004646">
    <property type="entry name" value="Fe-S_hydro-lyase_TtdA-typ_cat"/>
</dbReference>
<dbReference type="Pfam" id="PF05681">
    <property type="entry name" value="Fumerase"/>
    <property type="match status" value="1"/>
</dbReference>
<dbReference type="GO" id="GO:0051539">
    <property type="term" value="F:4 iron, 4 sulfur cluster binding"/>
    <property type="evidence" value="ECO:0007669"/>
    <property type="project" value="UniProtKB-KW"/>
</dbReference>
<dbReference type="PANTHER" id="PTHR30389:SF17">
    <property type="entry name" value="L(+)-TARTRATE DEHYDRATASE SUBUNIT ALPHA-RELATED"/>
    <property type="match status" value="1"/>
</dbReference>
<dbReference type="PANTHER" id="PTHR30389">
    <property type="entry name" value="FUMARATE HYDRATASE-RELATED"/>
    <property type="match status" value="1"/>
</dbReference>
<proteinExistence type="inferred from homology"/>
<dbReference type="EC" id="4.2.1.2" evidence="8"/>
<comment type="similarity">
    <text evidence="1">Belongs to the class-I fumarase family.</text>
</comment>
<keyword evidence="4" id="KW-0408">Iron</keyword>
<dbReference type="NCBIfam" id="TIGR00722">
    <property type="entry name" value="ttdA_fumA_fumB"/>
    <property type="match status" value="1"/>
</dbReference>
<evidence type="ECO:0000256" key="5">
    <source>
        <dbReference type="ARBA" id="ARBA00023014"/>
    </source>
</evidence>
<dbReference type="GO" id="GO:0046872">
    <property type="term" value="F:metal ion binding"/>
    <property type="evidence" value="ECO:0007669"/>
    <property type="project" value="UniProtKB-KW"/>
</dbReference>
<evidence type="ECO:0000259" key="7">
    <source>
        <dbReference type="Pfam" id="PF05681"/>
    </source>
</evidence>
<keyword evidence="3" id="KW-0479">Metal-binding</keyword>
<dbReference type="EMBL" id="DSZU01000057">
    <property type="protein sequence ID" value="HGV55122.1"/>
    <property type="molecule type" value="Genomic_DNA"/>
</dbReference>
<evidence type="ECO:0000256" key="4">
    <source>
        <dbReference type="ARBA" id="ARBA00023004"/>
    </source>
</evidence>
<keyword evidence="2" id="KW-0004">4Fe-4S</keyword>
<dbReference type="GO" id="GO:0004333">
    <property type="term" value="F:fumarate hydratase activity"/>
    <property type="evidence" value="ECO:0007669"/>
    <property type="project" value="UniProtKB-EC"/>
</dbReference>